<proteinExistence type="predicted"/>
<evidence type="ECO:0000313" key="6">
    <source>
        <dbReference type="Proteomes" id="UP000193518"/>
    </source>
</evidence>
<dbReference type="EMBL" id="WUXD01000002">
    <property type="protein sequence ID" value="MBM4627445.1"/>
    <property type="molecule type" value="Genomic_DNA"/>
</dbReference>
<protein>
    <submittedName>
        <fullName evidence="4">Ig-like domain repeat protein</fullName>
    </submittedName>
</protein>
<dbReference type="InterPro" id="IPR032109">
    <property type="entry name" value="Big_3_5"/>
</dbReference>
<evidence type="ECO:0000256" key="2">
    <source>
        <dbReference type="SAM" id="SignalP"/>
    </source>
</evidence>
<feature type="domain" description="Bacterial Ig-like" evidence="3">
    <location>
        <begin position="351"/>
        <end position="433"/>
    </location>
</feature>
<dbReference type="EMBL" id="LWIC01000015">
    <property type="protein sequence ID" value="ORM19325.1"/>
    <property type="molecule type" value="Genomic_DNA"/>
</dbReference>
<keyword evidence="2" id="KW-0732">Signal</keyword>
<sequence>MAAGAAAAVAAGFVVTLGASPAGAAPGSVTWSDGNSKFTRTVSNTTPNEGDIVTVSTKFERTGGVVEWLQAVKDLHPPCLTYVGGARATPEIAADYARVTGSWPVYPNIDPKSQTFDFQYRVGADCVRGVPLTTTMHYSGTLGSGTYVDKGPTVTVAKNTTTTTLAAVAGPVTAGQSVTLTATVTGGSQGDPVDFYDGTTKLGSGTLNASGVATFTWTSTTQGSHSLQARYLGTAKANPSDSAPQSVSVVVPTSMTVSAPSTALTGTAATLSATVTPSNAVGTVQFKDNGANIGSPQSVSNGTATLQHTFATAGSHSITAEFSGAGFVNSSAAPKTVTVGVPDQATTTTLTVPPTAETGQQITLTANLDPTNASGTVQFKDNGANIGSPQSVSNGTATLQHTFATAGSHSITAEFSGAGFVSSSAPAQTITVSVPDLATTTTLTVPQTARTGTEVTLSADVAPNPGSGTVQFKDNGAEIGAPVAISNGTAQLPHTFSSAGQHSITAVFSGAPGFTASSAAAQPVTVSVPDQATTTTLTVPPTAETNQQVTLTANLDPTNASGTVQFKDNGTNIGSAVAVANGVAALQYSFATAGNHSITAAFAGNAGFSNSSAAAQSVTVTTPVVPDAPTTTTLTVPATTVKGTATTLTATVTPANASGSVQFLDGQTPIGGPATVTNGTASVQHSFATSGNHSIGAVFTAGAGFLGSTATAKSIMVTDPVVVDVTTTTTLTVPPTAETGQQITLTANLDPSNAAGSVQFKDGATNIGGPVAVVNGTATAQTSFTTAGSHSITAVFTGSTGFKSSTSSAQTVTVSAPVVQTSLTLSAPSDAQTGSAITFTAAVTPANAAGTVQFTVDGNNIGGGVTVSNGVATLPYTFSAAGVHSVGASFAGAAGFTNSSATSRTVQVSVPTPADIVTTTAVTVPSTATVGQPVTLSAEVSGGTNLPGTVQFFDGDVPISGNVDLVDGVATAQHTFATDGAHAITARYSGGQGAKASASPVQSVQVSPVDNGGDGGGTGSLGSLGNLSGSLSGVGRSGFGS</sequence>
<evidence type="ECO:0000259" key="3">
    <source>
        <dbReference type="Pfam" id="PF16640"/>
    </source>
</evidence>
<accession>A0AAE5IPK7</accession>
<gene>
    <name evidence="5" type="ORF">A5N68_23500</name>
    <name evidence="4" type="ORF">GS453_11240</name>
</gene>
<feature type="compositionally biased region" description="Gly residues" evidence="1">
    <location>
        <begin position="1012"/>
        <end position="1022"/>
    </location>
</feature>
<dbReference type="Gene3D" id="2.60.40.10">
    <property type="entry name" value="Immunoglobulins"/>
    <property type="match status" value="9"/>
</dbReference>
<name>A0AAE5IPK7_RHOHA</name>
<dbReference type="AlphaFoldDB" id="A0AAE5IPK7"/>
<feature type="domain" description="Bacterial Ig-like" evidence="3">
    <location>
        <begin position="538"/>
        <end position="621"/>
    </location>
</feature>
<feature type="domain" description="Bacterial Ig-like" evidence="3">
    <location>
        <begin position="826"/>
        <end position="909"/>
    </location>
</feature>
<evidence type="ECO:0000313" key="4">
    <source>
        <dbReference type="EMBL" id="MBM4627445.1"/>
    </source>
</evidence>
<dbReference type="GO" id="GO:0005975">
    <property type="term" value="P:carbohydrate metabolic process"/>
    <property type="evidence" value="ECO:0007669"/>
    <property type="project" value="UniProtKB-ARBA"/>
</dbReference>
<evidence type="ECO:0000313" key="5">
    <source>
        <dbReference type="EMBL" id="ORM19325.1"/>
    </source>
</evidence>
<feature type="domain" description="Bacterial Ig-like" evidence="3">
    <location>
        <begin position="732"/>
        <end position="815"/>
    </location>
</feature>
<dbReference type="InterPro" id="IPR013783">
    <property type="entry name" value="Ig-like_fold"/>
</dbReference>
<evidence type="ECO:0000256" key="1">
    <source>
        <dbReference type="SAM" id="MobiDB-lite"/>
    </source>
</evidence>
<feature type="domain" description="Bacterial Ig-like" evidence="3">
    <location>
        <begin position="257"/>
        <end position="339"/>
    </location>
</feature>
<feature type="domain" description="Bacterial Ig-like" evidence="3">
    <location>
        <begin position="635"/>
        <end position="718"/>
    </location>
</feature>
<feature type="domain" description="Bacterial Ig-like" evidence="3">
    <location>
        <begin position="167"/>
        <end position="249"/>
    </location>
</feature>
<reference evidence="4" key="2">
    <citation type="submission" date="2019-11" db="EMBL/GenBank/DDBJ databases">
        <title>Spread of Macrolides and rifampicin resistant Rhodococcus equi in clinical isolates in the USA.</title>
        <authorList>
            <person name="Alvarez-Narvaez S."/>
            <person name="Huber L."/>
            <person name="Cohen N.D."/>
            <person name="Slovis N."/>
            <person name="Greiter M."/>
            <person name="Giguere S."/>
            <person name="Hart K."/>
        </authorList>
    </citation>
    <scope>NUCLEOTIDE SEQUENCE</scope>
    <source>
        <strain evidence="4">Lh_38</strain>
    </source>
</reference>
<feature type="domain" description="Bacterial Ig-like" evidence="3">
    <location>
        <begin position="444"/>
        <end position="527"/>
    </location>
</feature>
<feature type="chain" id="PRO_5042004631" evidence="2">
    <location>
        <begin position="25"/>
        <end position="1041"/>
    </location>
</feature>
<feature type="signal peptide" evidence="2">
    <location>
        <begin position="1"/>
        <end position="24"/>
    </location>
</feature>
<feature type="domain" description="Bacterial Ig-like" evidence="3">
    <location>
        <begin position="923"/>
        <end position="1007"/>
    </location>
</feature>
<feature type="compositionally biased region" description="Low complexity" evidence="1">
    <location>
        <begin position="1023"/>
        <end position="1034"/>
    </location>
</feature>
<comment type="caution">
    <text evidence="5">The sequence shown here is derived from an EMBL/GenBank/DDBJ whole genome shotgun (WGS) entry which is preliminary data.</text>
</comment>
<feature type="region of interest" description="Disordered" evidence="1">
    <location>
        <begin position="991"/>
        <end position="1041"/>
    </location>
</feature>
<dbReference type="Proteomes" id="UP000738270">
    <property type="component" value="Unassembled WGS sequence"/>
</dbReference>
<dbReference type="Pfam" id="PF16640">
    <property type="entry name" value="Big_3_5"/>
    <property type="match status" value="9"/>
</dbReference>
<dbReference type="Proteomes" id="UP000193518">
    <property type="component" value="Unassembled WGS sequence"/>
</dbReference>
<organism evidence="5 6">
    <name type="scientific">Rhodococcus hoagii</name>
    <name type="common">Corynebacterium equii</name>
    <dbReference type="NCBI Taxonomy" id="43767"/>
    <lineage>
        <taxon>Bacteria</taxon>
        <taxon>Bacillati</taxon>
        <taxon>Actinomycetota</taxon>
        <taxon>Actinomycetes</taxon>
        <taxon>Mycobacteriales</taxon>
        <taxon>Nocardiaceae</taxon>
        <taxon>Prescottella</taxon>
    </lineage>
</organism>
<feature type="compositionally biased region" description="Low complexity" evidence="1">
    <location>
        <begin position="996"/>
        <end position="1009"/>
    </location>
</feature>
<reference evidence="5 6" key="1">
    <citation type="journal article" date="2016" name="Genome Biol. Evol.">
        <title>Pangenome and Phylogenomic Analysis of the Pathogenic Actinobacterium Rhodococcus equi.</title>
        <authorList>
            <person name="Anastasi E."/>
            <person name="MacArthur I."/>
            <person name="Scortti M."/>
            <person name="Alvarez S."/>
            <person name="Giguere S."/>
            <person name="Vazquez-Boland J.A."/>
        </authorList>
    </citation>
    <scope>NUCLEOTIDE SEQUENCE [LARGE SCALE GENOMIC DNA]</scope>
    <source>
        <strain evidence="5 6">PAM1271</strain>
    </source>
</reference>